<evidence type="ECO:0000256" key="1">
    <source>
        <dbReference type="ARBA" id="ARBA00022737"/>
    </source>
</evidence>
<dbReference type="Proteomes" id="UP001497744">
    <property type="component" value="Unassembled WGS sequence"/>
</dbReference>
<dbReference type="InterPro" id="IPR021133">
    <property type="entry name" value="HEAT_type_2"/>
</dbReference>
<sequence>MEEPSEHDYSFRRALHRIGTGVLCRADLFVVEEFVKRLQDISVDDENGAALVCDTLPEVAHSFNQFMNQRVILPPVPALERRLANLVRKLRRVCRIHSAICPPQKLLRCDKVGLFHLAFVDHAENRADQLAVLKASITEPQFALSPLFARMIAPLIGGITADEFEANFSDILRLLKRGHKGVIFTLFTLQRHMKYDSMMGSATEIVENTKSLLSQQDEAVVVFGAEKLPFDTVRRKGAFSHIVSEVIHWFSKAALRTPDCRIARYLQTTMECFGGTGRSNVSVQEVNSSLLLLLLPDQLHESADSELVRQFINSSRATLKNIARSHPFESVQLNFIYLIGRLLALRADADLEAFLVDLVVEQLKPLDKVTPKSKDAKLNEKILSCVLYSLRFAIGADHTCDQLRPCAKMDQLSRALDSLIRFCHDKPVYKGCLFEAVFIKLHLNQDAGATGAVAPAAPALGGKEQVKPHSVLANMPVHQQDLLAHLALLKKALKDQPATFKDSETANLMKLESCSDIVAAATEVKESQLYATMVELYEHICNNKESIKHPVLMCFYTRQHVEDHLRGFADAIDEHHICGMMLTILHSPTKAEFSKTLPMLRDAWMRRNGSKRLFTMLVNCILFRHPLNGFESAAQLADMINYRSCRIVRLMKPMQLEGADVFAIVSHGVAEGTVPRILEHYLATQDSDVSAFLTNLLGVMKETLEKLKSFEKEDFEIYLAPADRLYLDSRPYQPNLNQSDKKKSTNLTKQQLDIMRFNDQCATRSEIAALVKKVNIVAYAISKALVQKRDYLTLVLRDLLDVCKDGFRINILRASFVLLMEVLCPLCFVGVLSKAAPRVLDTLKAIFARRADLVNYDEVSALLEQVNSSDDLNLAISFPISDITTYVMSDATAPTSVKETALNTTLKFLKASIAIDQRSLLHVVSANLQNEALHPVITATLNEAVRYLVDVEGITEICKMGLSSNVELVKSAVDLYVANHSTESLATIAEYLRLLGINVPNLQCQVKRVIDIVPKYIDVNPEIVNLASGVFLNYTPDDIMASFLASFKEADNHGRDALFRVMTCYFDKVRGDVCHADVFGSLISASGDSSHLGQTLACFRALSKTVTPDSRNELITHVKTRIESNFPQGIGNLAFERLAPSEAVALGVSSIFIGHLQEKTQYNADVKWNLELLLGLLSSDNDFSKVEAGSHSAAIIAHLARKCALEGEEELINGHIATLLPASFATSSAILPCVSLLKGGGLSYLKKHDVIPKLKDALAVKGGHRKLLFAKELAGQFDRLFEPYVKDIFPNLLQCFPDNFEVCLDACLQIFKILTPVGLRSILPVLTESLCGYISGIKLGCLLILSHVIRDTKLHGVIIKNVCEVVKAVSPCTTDTQRPVKEAADGVLDSIVGLAGEASILYPTMGSILKVLSHPSDVNITSTMQVLADYSREHPNSEGCSDCPIGIVELGLLEPILSRALKSRNGGCRQSAIGFASWLVYRCGSYREVELFFTTLMPNLTDLLKDSLPDVRREAARAIGSCANSFKKFGCDTSKALMVDLINSLMKCLMESVTSLERCSAAAGLAEALWAVDDAFINGIVAKLLLILEARESTPQMREGCLALFNNLPLTCHHYMLAHLDKILSRVMAIMCDEDERVRQMSCNVIRTVIERYNESGGEVLLTHLKSASHSRDWQSRNLVLPLMQSLNAFKEDPRVTVELYLARYDQNTTVKTTAMAIWKGVNVTRSLRQIFPLVLQQVIEMLEQDDDDDLRAQAGECITDAIVRLGSDAVNDFIEAILSCDGAFRGRCIGITSLASNGKAGIEKHLSRILDFLKDCLCKPASCHEASAALATLAAYFPTVVSDVLPSLLNDLFTSAEKDAYLVGIALLIESHSECFATVVREALKPDLDVTRLALLERVLCAKRTKVVFSQQNVLTRCIGSLLLYNSAFPSETMASFSSFVALVKAESVMRLIQVLIEILNDKASGSNEDDKKSSLIRFIACVVELRESEVDTHYGTVGEALARYIFTDPGTLDASLVVLDQLIKSAERRTELENLIAAFARYFRSLDIAKASLPRESLTKTLPLMMSLVQKGLVKTNAKVEAAKCVTAMHQLVGVEQMGPFILKTIGAIIRCLNDKCPSILKIALLEAIYALLHCETAHVRVILYQLQSALFKCLTDVNSDVNLLIAPNLRLYVKLAPNKADSVMSDLFQLASDKVGKPTVKTAALQAVIEVLKARPTLSVAPFDHLLRLLQDSTGGDKQLVCQALGLAAQLDCDFGSAWLQGLFFIVHEDPSAISALAAIVSSDRGFTTLYNGAPKDFVDVLRQSLRSDVPSLSLGALEVFCRVSKLTRSSPLARDFLKAYINILPAGSKFPPGGQSQVLQIYKRLLRFEKRISNFGSQLLYISEAIYSIPLVKLEAEKVLLVLLGQPRDTINLLSFVKQHSTSEKVEKLLSEYATRVLIKANKADQLSDSE</sequence>
<comment type="caution">
    <text evidence="3">The sequence shown here is derived from an EMBL/GenBank/DDBJ whole genome shotgun (WGS) entry which is preliminary data.</text>
</comment>
<proteinExistence type="predicted"/>
<protein>
    <submittedName>
        <fullName evidence="3">Uncharacterized protein</fullName>
    </submittedName>
</protein>
<dbReference type="GO" id="GO:0019887">
    <property type="term" value="F:protein kinase regulator activity"/>
    <property type="evidence" value="ECO:0007669"/>
    <property type="project" value="TreeGrafter"/>
</dbReference>
<keyword evidence="1" id="KW-0677">Repeat</keyword>
<dbReference type="Pfam" id="PF24987">
    <property type="entry name" value="HEAT_EF3_N"/>
    <property type="match status" value="1"/>
</dbReference>
<dbReference type="GeneID" id="94195850"/>
<dbReference type="PANTHER" id="PTHR23346:SF7">
    <property type="entry name" value="STALLED RIBOSOME SENSOR GCN1"/>
    <property type="match status" value="1"/>
</dbReference>
<accession>A0AAV4LX57</accession>
<dbReference type="GO" id="GO:0005829">
    <property type="term" value="C:cytosol"/>
    <property type="evidence" value="ECO:0007669"/>
    <property type="project" value="TreeGrafter"/>
</dbReference>
<dbReference type="InterPro" id="IPR016024">
    <property type="entry name" value="ARM-type_fold"/>
</dbReference>
<dbReference type="GO" id="GO:0006417">
    <property type="term" value="P:regulation of translation"/>
    <property type="evidence" value="ECO:0007669"/>
    <property type="project" value="TreeGrafter"/>
</dbReference>
<gene>
    <name evidence="3" type="ORF">BcabD6B2_38040</name>
</gene>
<dbReference type="SUPFAM" id="SSF48371">
    <property type="entry name" value="ARM repeat"/>
    <property type="match status" value="3"/>
</dbReference>
<evidence type="ECO:0000313" key="3">
    <source>
        <dbReference type="EMBL" id="GIX64369.1"/>
    </source>
</evidence>
<dbReference type="InterPro" id="IPR011989">
    <property type="entry name" value="ARM-like"/>
</dbReference>
<evidence type="ECO:0000313" key="4">
    <source>
        <dbReference type="Proteomes" id="UP001497744"/>
    </source>
</evidence>
<name>A0AAV4LX57_BABCB</name>
<keyword evidence="4" id="KW-1185">Reference proteome</keyword>
<dbReference type="GO" id="GO:0034198">
    <property type="term" value="P:cellular response to amino acid starvation"/>
    <property type="evidence" value="ECO:0007669"/>
    <property type="project" value="TreeGrafter"/>
</dbReference>
<dbReference type="EMBL" id="BPLF01000003">
    <property type="protein sequence ID" value="GIX64369.1"/>
    <property type="molecule type" value="Genomic_DNA"/>
</dbReference>
<dbReference type="RefSeq" id="XP_067716438.1">
    <property type="nucleotide sequence ID" value="XM_067860337.1"/>
</dbReference>
<dbReference type="PROSITE" id="PS50077">
    <property type="entry name" value="HEAT_REPEAT"/>
    <property type="match status" value="1"/>
</dbReference>
<organism evidence="3 4">
    <name type="scientific">Babesia caballi</name>
    <dbReference type="NCBI Taxonomy" id="5871"/>
    <lineage>
        <taxon>Eukaryota</taxon>
        <taxon>Sar</taxon>
        <taxon>Alveolata</taxon>
        <taxon>Apicomplexa</taxon>
        <taxon>Aconoidasida</taxon>
        <taxon>Piroplasmida</taxon>
        <taxon>Babesiidae</taxon>
        <taxon>Babesia</taxon>
    </lineage>
</organism>
<feature type="repeat" description="HEAT" evidence="2">
    <location>
        <begin position="1496"/>
        <end position="1528"/>
    </location>
</feature>
<reference evidence="3 4" key="1">
    <citation type="submission" date="2021-06" db="EMBL/GenBank/DDBJ databases">
        <title>Genome sequence of Babesia caballi.</title>
        <authorList>
            <person name="Yamagishi J."/>
            <person name="Kidaka T."/>
            <person name="Ochi A."/>
        </authorList>
    </citation>
    <scope>NUCLEOTIDE SEQUENCE [LARGE SCALE GENOMIC DNA]</scope>
    <source>
        <strain evidence="3">USDA-D6B2</strain>
    </source>
</reference>
<dbReference type="Gene3D" id="1.25.10.10">
    <property type="entry name" value="Leucine-rich Repeat Variant"/>
    <property type="match status" value="3"/>
</dbReference>
<evidence type="ECO:0000256" key="2">
    <source>
        <dbReference type="PROSITE-ProRule" id="PRU00103"/>
    </source>
</evidence>
<dbReference type="PANTHER" id="PTHR23346">
    <property type="entry name" value="TRANSLATIONAL ACTIVATOR GCN1-RELATED"/>
    <property type="match status" value="1"/>
</dbReference>